<evidence type="ECO:0000259" key="4">
    <source>
        <dbReference type="Pfam" id="PF01734"/>
    </source>
</evidence>
<keyword evidence="3" id="KW-0812">Transmembrane</keyword>
<reference evidence="5 6" key="1">
    <citation type="submission" date="2022-06" db="EMBL/GenBank/DDBJ databases">
        <title>Pseudarthrobacter sp. strain RMG13 Genome sequencing and assembly.</title>
        <authorList>
            <person name="Kim I."/>
        </authorList>
    </citation>
    <scope>NUCLEOTIDE SEQUENCE [LARGE SCALE GENOMIC DNA]</scope>
    <source>
        <strain evidence="5 6">RMG13</strain>
    </source>
</reference>
<dbReference type="Pfam" id="PF01734">
    <property type="entry name" value="Patatin"/>
    <property type="match status" value="1"/>
</dbReference>
<feature type="region of interest" description="Disordered" evidence="2">
    <location>
        <begin position="623"/>
        <end position="660"/>
    </location>
</feature>
<feature type="domain" description="PNPLA" evidence="4">
    <location>
        <begin position="673"/>
        <end position="915"/>
    </location>
</feature>
<evidence type="ECO:0000313" key="6">
    <source>
        <dbReference type="Proteomes" id="UP001524318"/>
    </source>
</evidence>
<feature type="transmembrane region" description="Helical" evidence="3">
    <location>
        <begin position="132"/>
        <end position="153"/>
    </location>
</feature>
<sequence length="1086" mass="116000">MGEIDRLIASSLGGTQSRPLSTYIGPTGLGAADSWETWALASGTAEVPTIPVFTWIGMSTAVDLVFIVCYGYLLLRIAGVDELWSRPRFWSRGASNFAVRSVLALVTADLIEDLGHIILICSKVIPNPTWAGWLWALSALKWSALAWVLFVFIRSQPIRSSIATYASRARHALYTHRLALIVLLLLGTLSLVPLGNIFDQLPDVHRQWLDGGNTGIRHAIAATISLLIVSTIFFFIGRWRSRMEWMTYVRSTPPFRAAKTHWWMSSLVVVLVGLVASYRAYGVMEWGMLLYALPATLILVVFALTRVPWFVKMPWFKWVKNRAQSWYENRRRQLTTRSPDKKLEHLRRAEFTVRTGDVIAVLLSSVGSLSLVRAFTAPMAITAAGYSVAGADTTGAMWLFAGGIVGILALPVIGMRWVCRHTYANPRVVVTAARRITPVETPAEEPYRPTAITGSKTWLNPFLIDPSVRMRTNLTMLLIVIAISLAFLIGAALWPFEFAGFLGAAAMTICALGSWSLLIGAIVLSLQQERPPAAFEVFHFRATPVLTLLFAVPIVAGLNGGIGALHAIRSTTAETVSGGGGNSSDGLNTGLDDQIVASAWKSWTSKPPPVCHMTFPQQLPQTTPSTIPLQPAPPDVPVHMPPAAAPNTPAVEEEPGSPTSEGYVRPVLLVAAEGGGIRAAYWTGRTMEALAQKDPCVSDSVLLSSGVSGGSVGLVLSAAVGDGAKKGDISADLNDLSDSRTLSTAMAGYLGGDSIATVTGIRIPSLSNGPLAWHDRAALIEMAWESRADKLAENVSAQPVALTGTLLLNSTDSVSGCRIIVGMQTPLPTDDTPPSGHDVACDAAGNGTAAAISFQQLTGSGKCAAELRWSTAAMLSARFPFVTPAGRLPKGDGPCNSPDLVQLVDGGYADNTGLSTLADLAPEVAERIMKANTAAKGTEEEPFILPVLLYAQNSMGGDIETAGHKTADPLIALTDSRVKQTQVTSAAWIQRIVSGLENVCPPVSSACTAVQGQFRKTIPSGVVVVSPTTRPSIAPPLGWTLSGFSRANLNAAFTEQTTQSCRAESFGRLGDLFALETVRNPAEHCR</sequence>
<feature type="transmembrane region" description="Helical" evidence="3">
    <location>
        <begin position="174"/>
        <end position="198"/>
    </location>
</feature>
<dbReference type="RefSeq" id="WP_254750195.1">
    <property type="nucleotide sequence ID" value="NZ_JANCLV010000006.1"/>
</dbReference>
<gene>
    <name evidence="5" type="ORF">NFC73_11280</name>
</gene>
<evidence type="ECO:0000256" key="3">
    <source>
        <dbReference type="SAM" id="Phobius"/>
    </source>
</evidence>
<dbReference type="EMBL" id="JANCLV010000006">
    <property type="protein sequence ID" value="MCP9000305.1"/>
    <property type="molecule type" value="Genomic_DNA"/>
</dbReference>
<feature type="compositionally biased region" description="Pro residues" evidence="2">
    <location>
        <begin position="630"/>
        <end position="644"/>
    </location>
</feature>
<dbReference type="Proteomes" id="UP001524318">
    <property type="component" value="Unassembled WGS sequence"/>
</dbReference>
<name>A0ABT1LPB6_9MICC</name>
<organism evidence="5 6">
    <name type="scientific">Pseudarthrobacter humi</name>
    <dbReference type="NCBI Taxonomy" id="2952523"/>
    <lineage>
        <taxon>Bacteria</taxon>
        <taxon>Bacillati</taxon>
        <taxon>Actinomycetota</taxon>
        <taxon>Actinomycetes</taxon>
        <taxon>Micrococcales</taxon>
        <taxon>Micrococcaceae</taxon>
        <taxon>Pseudarthrobacter</taxon>
    </lineage>
</organism>
<comment type="caution">
    <text evidence="5">The sequence shown here is derived from an EMBL/GenBank/DDBJ whole genome shotgun (WGS) entry which is preliminary data.</text>
</comment>
<evidence type="ECO:0000313" key="5">
    <source>
        <dbReference type="EMBL" id="MCP9000305.1"/>
    </source>
</evidence>
<feature type="transmembrane region" description="Helical" evidence="3">
    <location>
        <begin position="288"/>
        <end position="311"/>
    </location>
</feature>
<feature type="transmembrane region" description="Helical" evidence="3">
    <location>
        <begin position="52"/>
        <end position="75"/>
    </location>
</feature>
<keyword evidence="3" id="KW-1133">Transmembrane helix</keyword>
<feature type="transmembrane region" description="Helical" evidence="3">
    <location>
        <begin position="500"/>
        <end position="524"/>
    </location>
</feature>
<feature type="transmembrane region" description="Helical" evidence="3">
    <location>
        <begin position="351"/>
        <end position="375"/>
    </location>
</feature>
<feature type="transmembrane region" description="Helical" evidence="3">
    <location>
        <begin position="474"/>
        <end position="494"/>
    </location>
</feature>
<protein>
    <submittedName>
        <fullName evidence="5">Patatin-like phospholipase family protein</fullName>
    </submittedName>
</protein>
<evidence type="ECO:0000256" key="2">
    <source>
        <dbReference type="SAM" id="MobiDB-lite"/>
    </source>
</evidence>
<dbReference type="SUPFAM" id="SSF52151">
    <property type="entry name" value="FabD/lysophospholipase-like"/>
    <property type="match status" value="1"/>
</dbReference>
<feature type="transmembrane region" description="Helical" evidence="3">
    <location>
        <begin position="260"/>
        <end position="282"/>
    </location>
</feature>
<keyword evidence="6" id="KW-1185">Reference proteome</keyword>
<proteinExistence type="predicted"/>
<feature type="transmembrane region" description="Helical" evidence="3">
    <location>
        <begin position="545"/>
        <end position="568"/>
    </location>
</feature>
<feature type="transmembrane region" description="Helical" evidence="3">
    <location>
        <begin position="395"/>
        <end position="418"/>
    </location>
</feature>
<evidence type="ECO:0000256" key="1">
    <source>
        <dbReference type="ARBA" id="ARBA00023098"/>
    </source>
</evidence>
<keyword evidence="1" id="KW-0443">Lipid metabolism</keyword>
<keyword evidence="3" id="KW-0472">Membrane</keyword>
<feature type="transmembrane region" description="Helical" evidence="3">
    <location>
        <begin position="218"/>
        <end position="239"/>
    </location>
</feature>
<dbReference type="InterPro" id="IPR016035">
    <property type="entry name" value="Acyl_Trfase/lysoPLipase"/>
</dbReference>
<dbReference type="InterPro" id="IPR002641">
    <property type="entry name" value="PNPLA_dom"/>
</dbReference>
<accession>A0ABT1LPB6</accession>